<feature type="region of interest" description="Disordered" evidence="3">
    <location>
        <begin position="735"/>
        <end position="788"/>
    </location>
</feature>
<dbReference type="PANTHER" id="PTHR22880">
    <property type="entry name" value="FALZ-RELATED BROMODOMAIN-CONTAINING PROTEINS"/>
    <property type="match status" value="1"/>
</dbReference>
<dbReference type="Gene3D" id="1.20.920.10">
    <property type="entry name" value="Bromodomain-like"/>
    <property type="match status" value="2"/>
</dbReference>
<dbReference type="InterPro" id="IPR001487">
    <property type="entry name" value="Bromodomain"/>
</dbReference>
<sequence>MASQSPEPALPEQKSVKPTGADEKDARNGSEEVNGHASPMDATSDAKSAPKSPTAPGGSDVNGDTNGTELAKKQEDPATEPITESAAPKQEGPETKAEESTEKEAGPEPEKASADDAEMADAPAQEPVAEEHNETAPPPVTEAKDASPSPVDIADELGAESAKPDVDMGDVSPTAAAPSSADPGASTQDTAASDVPAATPAEDLNLHPASMSNLAIDATPASPAPATTADTSMSDPPSASVKVAREREEDEDEQPNAKRLKTDTPSESVEVKTQSADAMTVDKDAAGASSVYKADGRPKNLSDPSLDDNEITKYQSNKIRGILAGIKKTKAGNNFKAPVATLWPLLWEDYRLKVSEPTDIGTMEKRLKGAGDPEYPPYPNMGAFKRDLELLYQNSMTFNGPNHTVTASAKQVWDQVLERMSAVPAVETAVEEKKAPKQHPTRHAEPRTAAQPSPAQPPRRPSTKPAAPSLVDKAAPSPAYAIPPNNHGVPLIRRDSTKNVDDRPKRPVHPPKSKDLGYDMKKKNKLPLELRFCREVLDELMKNRHFEYSQFFTQPVDPVALQIPNYHKVVKKPMDLQTMGERLDTGQYNNPREFERDFQLIVKNSILFNGADHIVTQCAHRLEDVFKEEWAKKDAWMAKRAPPASAPQASSAASRVKHEEDSDEEEDAESDEEEEQKPSGASTAHLEALQRRLKEEQDKLNELMMAKLPDINMVEVSQTMIALLQKQVIQERQKLAEAPPPKHKKAKQTAPKAKKPSAGSKKAAAQAAGPSGGGASGKKAGGGAKKRRHMGAIEKDVIGAAIPELDGALLERAIDIIKKDTNQNENDSGELELDIEALSQDALVKLYDLSVKQFPNLRAEKEAELAAAAPPPPVQEPASKPKTTKPKKNKPMGKAEQEARLRQLSEQEARLRHLSELKAKVKGGHRTSQEPIESIEGNGGGSVAEAQPVFASEEEESSEEE</sequence>
<dbReference type="GO" id="GO:0006355">
    <property type="term" value="P:regulation of DNA-templated transcription"/>
    <property type="evidence" value="ECO:0007669"/>
    <property type="project" value="TreeGrafter"/>
</dbReference>
<feature type="compositionally biased region" description="Gly residues" evidence="3">
    <location>
        <begin position="770"/>
        <end position="783"/>
    </location>
</feature>
<keyword evidence="7" id="KW-1185">Reference proteome</keyword>
<feature type="domain" description="NET" evidence="5">
    <location>
        <begin position="780"/>
        <end position="861"/>
    </location>
</feature>
<accession>A0AA38RP04</accession>
<dbReference type="InterPro" id="IPR036427">
    <property type="entry name" value="Bromodomain-like_sf"/>
</dbReference>
<feature type="compositionally biased region" description="Basic and acidic residues" evidence="3">
    <location>
        <begin position="893"/>
        <end position="919"/>
    </location>
</feature>
<reference evidence="6" key="1">
    <citation type="submission" date="2022-07" db="EMBL/GenBank/DDBJ databases">
        <title>Fungi with potential for degradation of polypropylene.</title>
        <authorList>
            <person name="Gostincar C."/>
        </authorList>
    </citation>
    <scope>NUCLEOTIDE SEQUENCE</scope>
    <source>
        <strain evidence="6">EXF-13287</strain>
    </source>
</reference>
<keyword evidence="1 2" id="KW-0103">Bromodomain</keyword>
<feature type="compositionally biased region" description="Basic and acidic residues" evidence="3">
    <location>
        <begin position="20"/>
        <end position="34"/>
    </location>
</feature>
<dbReference type="AlphaFoldDB" id="A0AA38RP04"/>
<dbReference type="CDD" id="cd04369">
    <property type="entry name" value="Bromodomain"/>
    <property type="match status" value="1"/>
</dbReference>
<evidence type="ECO:0000259" key="4">
    <source>
        <dbReference type="PROSITE" id="PS50014"/>
    </source>
</evidence>
<dbReference type="EMBL" id="JANBVN010000057">
    <property type="protein sequence ID" value="KAJ9152292.1"/>
    <property type="molecule type" value="Genomic_DNA"/>
</dbReference>
<feature type="compositionally biased region" description="Basic residues" evidence="3">
    <location>
        <begin position="882"/>
        <end position="891"/>
    </location>
</feature>
<evidence type="ECO:0000256" key="1">
    <source>
        <dbReference type="ARBA" id="ARBA00023117"/>
    </source>
</evidence>
<feature type="compositionally biased region" description="Acidic residues" evidence="3">
    <location>
        <begin position="952"/>
        <end position="961"/>
    </location>
</feature>
<dbReference type="GO" id="GO:0005634">
    <property type="term" value="C:nucleus"/>
    <property type="evidence" value="ECO:0007669"/>
    <property type="project" value="TreeGrafter"/>
</dbReference>
<dbReference type="SUPFAM" id="SSF47370">
    <property type="entry name" value="Bromodomain"/>
    <property type="match status" value="2"/>
</dbReference>
<dbReference type="InterPro" id="IPR050935">
    <property type="entry name" value="Bromo_chromatin_reader"/>
</dbReference>
<dbReference type="InterPro" id="IPR027353">
    <property type="entry name" value="NET_dom"/>
</dbReference>
<dbReference type="Gene3D" id="1.20.1270.220">
    <property type="match status" value="1"/>
</dbReference>
<dbReference type="InterPro" id="IPR018359">
    <property type="entry name" value="Bromodomain_CS"/>
</dbReference>
<feature type="compositionally biased region" description="Low complexity" evidence="3">
    <location>
        <begin position="217"/>
        <end position="235"/>
    </location>
</feature>
<feature type="region of interest" description="Disordered" evidence="3">
    <location>
        <begin position="1"/>
        <end position="309"/>
    </location>
</feature>
<feature type="region of interest" description="Disordered" evidence="3">
    <location>
        <begin position="427"/>
        <end position="519"/>
    </location>
</feature>
<organism evidence="6 7">
    <name type="scientific">Coniochaeta hoffmannii</name>
    <dbReference type="NCBI Taxonomy" id="91930"/>
    <lineage>
        <taxon>Eukaryota</taxon>
        <taxon>Fungi</taxon>
        <taxon>Dikarya</taxon>
        <taxon>Ascomycota</taxon>
        <taxon>Pezizomycotina</taxon>
        <taxon>Sordariomycetes</taxon>
        <taxon>Sordariomycetidae</taxon>
        <taxon>Coniochaetales</taxon>
        <taxon>Coniochaetaceae</taxon>
        <taxon>Coniochaeta</taxon>
    </lineage>
</organism>
<dbReference type="PROSITE" id="PS00633">
    <property type="entry name" value="BROMODOMAIN_1"/>
    <property type="match status" value="1"/>
</dbReference>
<dbReference type="GO" id="GO:0000785">
    <property type="term" value="C:chromatin"/>
    <property type="evidence" value="ECO:0007669"/>
    <property type="project" value="TreeGrafter"/>
</dbReference>
<feature type="compositionally biased region" description="Acidic residues" evidence="3">
    <location>
        <begin position="661"/>
        <end position="675"/>
    </location>
</feature>
<dbReference type="PROSITE" id="PS50014">
    <property type="entry name" value="BROMODOMAIN_2"/>
    <property type="match status" value="2"/>
</dbReference>
<evidence type="ECO:0000256" key="3">
    <source>
        <dbReference type="SAM" id="MobiDB-lite"/>
    </source>
</evidence>
<dbReference type="Proteomes" id="UP001174691">
    <property type="component" value="Unassembled WGS sequence"/>
</dbReference>
<dbReference type="PANTHER" id="PTHR22880:SF225">
    <property type="entry name" value="BROMODOMAIN-CONTAINING PROTEIN BET-1-RELATED"/>
    <property type="match status" value="1"/>
</dbReference>
<evidence type="ECO:0000313" key="6">
    <source>
        <dbReference type="EMBL" id="KAJ9152292.1"/>
    </source>
</evidence>
<feature type="compositionally biased region" description="Low complexity" evidence="3">
    <location>
        <begin position="756"/>
        <end position="769"/>
    </location>
</feature>
<feature type="compositionally biased region" description="Low complexity" evidence="3">
    <location>
        <begin position="641"/>
        <end position="654"/>
    </location>
</feature>
<evidence type="ECO:0000313" key="7">
    <source>
        <dbReference type="Proteomes" id="UP001174691"/>
    </source>
</evidence>
<dbReference type="PROSITE" id="PS51525">
    <property type="entry name" value="NET"/>
    <property type="match status" value="1"/>
</dbReference>
<dbReference type="Pfam" id="PF17035">
    <property type="entry name" value="BET"/>
    <property type="match status" value="1"/>
</dbReference>
<dbReference type="Pfam" id="PF00439">
    <property type="entry name" value="Bromodomain"/>
    <property type="match status" value="2"/>
</dbReference>
<feature type="region of interest" description="Disordered" evidence="3">
    <location>
        <begin position="862"/>
        <end position="961"/>
    </location>
</feature>
<feature type="domain" description="Bromo" evidence="4">
    <location>
        <begin position="327"/>
        <end position="406"/>
    </location>
</feature>
<name>A0AA38RP04_9PEZI</name>
<proteinExistence type="predicted"/>
<evidence type="ECO:0000256" key="2">
    <source>
        <dbReference type="PROSITE-ProRule" id="PRU00035"/>
    </source>
</evidence>
<feature type="compositionally biased region" description="Low complexity" evidence="3">
    <location>
        <begin position="172"/>
        <end position="186"/>
    </location>
</feature>
<comment type="caution">
    <text evidence="6">The sequence shown here is derived from an EMBL/GenBank/DDBJ whole genome shotgun (WGS) entry which is preliminary data.</text>
</comment>
<protein>
    <submittedName>
        <fullName evidence="6">Bromodomain-containing protein</fullName>
    </submittedName>
</protein>
<feature type="compositionally biased region" description="Basic residues" evidence="3">
    <location>
        <begin position="741"/>
        <end position="755"/>
    </location>
</feature>
<feature type="domain" description="Bromo" evidence="4">
    <location>
        <begin position="544"/>
        <end position="616"/>
    </location>
</feature>
<feature type="region of interest" description="Disordered" evidence="3">
    <location>
        <begin position="637"/>
        <end position="685"/>
    </location>
</feature>
<feature type="compositionally biased region" description="Basic and acidic residues" evidence="3">
    <location>
        <begin position="91"/>
        <end position="114"/>
    </location>
</feature>
<dbReference type="GO" id="GO:0006338">
    <property type="term" value="P:chromatin remodeling"/>
    <property type="evidence" value="ECO:0007669"/>
    <property type="project" value="TreeGrafter"/>
</dbReference>
<dbReference type="PRINTS" id="PR00503">
    <property type="entry name" value="BROMODOMAIN"/>
</dbReference>
<evidence type="ECO:0000259" key="5">
    <source>
        <dbReference type="PROSITE" id="PS51525"/>
    </source>
</evidence>
<feature type="compositionally biased region" description="Polar residues" evidence="3">
    <location>
        <begin position="263"/>
        <end position="277"/>
    </location>
</feature>
<gene>
    <name evidence="6" type="ORF">NKR19_g4524</name>
</gene>
<dbReference type="SMART" id="SM00297">
    <property type="entry name" value="BROMO"/>
    <property type="match status" value="2"/>
</dbReference>
<feature type="compositionally biased region" description="Basic and acidic residues" evidence="3">
    <location>
        <begin position="492"/>
        <end position="505"/>
    </location>
</feature>
<dbReference type="InterPro" id="IPR038336">
    <property type="entry name" value="NET_sf"/>
</dbReference>